<evidence type="ECO:0000313" key="1">
    <source>
        <dbReference type="EMBL" id="SZE99423.1"/>
    </source>
</evidence>
<dbReference type="EMBL" id="UNSH01000001">
    <property type="protein sequence ID" value="SZE99423.1"/>
    <property type="molecule type" value="Genomic_DNA"/>
</dbReference>
<dbReference type="InterPro" id="IPR025204">
    <property type="entry name" value="CENP-L"/>
</dbReference>
<accession>A0A383UI89</accession>
<proteinExistence type="predicted"/>
<evidence type="ECO:0000313" key="2">
    <source>
        <dbReference type="Proteomes" id="UP000275772"/>
    </source>
</evidence>
<dbReference type="AlphaFoldDB" id="A0A383UI89"/>
<sequence>MTIGNNTSECPLYNSTFGLFRLSPLYIGDTNVHEKRHLRIHARRLLDILSGEASHNVNFGPMIGNDFTTRIGALQGVTWDTIGEIDFYGAEVESAPESHRDDQTMTNTSFGMIITFSYEKVEYQAILLGNEGESRKNGFCYFPLLLLKMPGSLKQIFTEFLATTFDARTSCLLLSSRQLINCCEKYLSNISLDRIDEPLDTAEGNEDFRDIIKEVTIVMGFILPERLTTLKTISFQITREDVYRMFSIKSKPGDAPFFEALADHLKAHLALNLWDERVKIMKVACGAFVLSDEGRVKVTRPLGATVDTLLIRANKILINGIIEIAKTGILHRQKSKDA</sequence>
<dbReference type="Pfam" id="PF13092">
    <property type="entry name" value="CENP-L"/>
    <property type="match status" value="1"/>
</dbReference>
<organism evidence="1 2">
    <name type="scientific">Blumeria hordei</name>
    <name type="common">Barley powdery mildew</name>
    <name type="synonym">Blumeria graminis f. sp. hordei</name>
    <dbReference type="NCBI Taxonomy" id="2867405"/>
    <lineage>
        <taxon>Eukaryota</taxon>
        <taxon>Fungi</taxon>
        <taxon>Dikarya</taxon>
        <taxon>Ascomycota</taxon>
        <taxon>Pezizomycotina</taxon>
        <taxon>Leotiomycetes</taxon>
        <taxon>Erysiphales</taxon>
        <taxon>Erysiphaceae</taxon>
        <taxon>Blumeria</taxon>
    </lineage>
</organism>
<dbReference type="VEuPathDB" id="FungiDB:BLGHR1_10174"/>
<gene>
    <name evidence="1" type="ORF">BLGHR1_10174</name>
</gene>
<dbReference type="Proteomes" id="UP000275772">
    <property type="component" value="Unassembled WGS sequence"/>
</dbReference>
<reference evidence="1 2" key="1">
    <citation type="submission" date="2017-11" db="EMBL/GenBank/DDBJ databases">
        <authorList>
            <person name="Kracher B."/>
        </authorList>
    </citation>
    <scope>NUCLEOTIDE SEQUENCE [LARGE SCALE GENOMIC DNA]</scope>
    <source>
        <strain evidence="1 2">RACE1</strain>
    </source>
</reference>
<protein>
    <submittedName>
        <fullName evidence="1">Uncharacterized protein</fullName>
    </submittedName>
</protein>
<name>A0A383UI89_BLUHO</name>